<feature type="compositionally biased region" description="Low complexity" evidence="1">
    <location>
        <begin position="230"/>
        <end position="257"/>
    </location>
</feature>
<reference evidence="3" key="1">
    <citation type="submission" date="2020-11" db="EMBL/GenBank/DDBJ databases">
        <title>Chlorella ohadii genome sequencing and assembly.</title>
        <authorList>
            <person name="Murik O."/>
            <person name="Treves H."/>
            <person name="Kedem I."/>
            <person name="Shotland Y."/>
            <person name="Kaplan A."/>
        </authorList>
    </citation>
    <scope>NUCLEOTIDE SEQUENCE</scope>
    <source>
        <strain evidence="3">1</strain>
    </source>
</reference>
<feature type="signal peptide" evidence="2">
    <location>
        <begin position="1"/>
        <end position="20"/>
    </location>
</feature>
<protein>
    <submittedName>
        <fullName evidence="3">Uncharacterized protein</fullName>
    </submittedName>
</protein>
<name>A0AAD5DK25_9CHLO</name>
<proteinExistence type="predicted"/>
<evidence type="ECO:0000256" key="2">
    <source>
        <dbReference type="SAM" id="SignalP"/>
    </source>
</evidence>
<feature type="compositionally biased region" description="Polar residues" evidence="1">
    <location>
        <begin position="258"/>
        <end position="274"/>
    </location>
</feature>
<evidence type="ECO:0000313" key="4">
    <source>
        <dbReference type="Proteomes" id="UP001205105"/>
    </source>
</evidence>
<keyword evidence="2" id="KW-0732">Signal</keyword>
<dbReference type="EMBL" id="JADXDR010000101">
    <property type="protein sequence ID" value="KAI7839447.1"/>
    <property type="molecule type" value="Genomic_DNA"/>
</dbReference>
<dbReference type="AlphaFoldDB" id="A0AAD5DK25"/>
<gene>
    <name evidence="3" type="ORF">COHA_006848</name>
</gene>
<comment type="caution">
    <text evidence="3">The sequence shown here is derived from an EMBL/GenBank/DDBJ whole genome shotgun (WGS) entry which is preliminary data.</text>
</comment>
<organism evidence="3 4">
    <name type="scientific">Chlorella ohadii</name>
    <dbReference type="NCBI Taxonomy" id="2649997"/>
    <lineage>
        <taxon>Eukaryota</taxon>
        <taxon>Viridiplantae</taxon>
        <taxon>Chlorophyta</taxon>
        <taxon>core chlorophytes</taxon>
        <taxon>Trebouxiophyceae</taxon>
        <taxon>Chlorellales</taxon>
        <taxon>Chlorellaceae</taxon>
        <taxon>Chlorella clade</taxon>
        <taxon>Chlorella</taxon>
    </lineage>
</organism>
<feature type="compositionally biased region" description="Basic and acidic residues" evidence="1">
    <location>
        <begin position="218"/>
        <end position="229"/>
    </location>
</feature>
<evidence type="ECO:0000256" key="1">
    <source>
        <dbReference type="SAM" id="MobiDB-lite"/>
    </source>
</evidence>
<accession>A0AAD5DK25</accession>
<feature type="region of interest" description="Disordered" evidence="1">
    <location>
        <begin position="218"/>
        <end position="274"/>
    </location>
</feature>
<feature type="chain" id="PRO_5042005124" evidence="2">
    <location>
        <begin position="21"/>
        <end position="274"/>
    </location>
</feature>
<keyword evidence="4" id="KW-1185">Reference proteome</keyword>
<evidence type="ECO:0000313" key="3">
    <source>
        <dbReference type="EMBL" id="KAI7839447.1"/>
    </source>
</evidence>
<dbReference type="Proteomes" id="UP001205105">
    <property type="component" value="Unassembled WGS sequence"/>
</dbReference>
<sequence length="274" mass="26831">MKAALALAFACLLLANGVLGTGGLNKYQPRQGRRLSSLSRHSSVDAYKSSGRKMLALLPGLGGSSSGSSGSSSPSGSSGSTKSSGTSGSSGSSKNASDLVLTTTVAFGDSVVACKKLTSAICSDPEAAGEQIRTAVQAGGSQAQAAVYAIFAADCPDEAAAGDAYGAAIDAVNDGDASKIDQVSSWLSNFAEAADAVGIPVCMSVAVVDMATDEATQTRDFHAKTERKSSSSGKSSPAGKSSTGGSKAGTSGSQAGTDSSKAGTDSSKASTGGR</sequence>
<feature type="region of interest" description="Disordered" evidence="1">
    <location>
        <begin position="61"/>
        <end position="96"/>
    </location>
</feature>
<feature type="compositionally biased region" description="Low complexity" evidence="1">
    <location>
        <begin position="66"/>
        <end position="94"/>
    </location>
</feature>